<dbReference type="EMBL" id="CAJVAP010000009">
    <property type="protein sequence ID" value="CAG7607220.1"/>
    <property type="molecule type" value="Genomic_DNA"/>
</dbReference>
<gene>
    <name evidence="3" type="ORF">LEUCIP111803_01001</name>
</gene>
<organism evidence="3 4">
    <name type="scientific">Leucobacter soli</name>
    <dbReference type="NCBI Taxonomy" id="2812850"/>
    <lineage>
        <taxon>Bacteria</taxon>
        <taxon>Bacillati</taxon>
        <taxon>Actinomycetota</taxon>
        <taxon>Actinomycetes</taxon>
        <taxon>Micrococcales</taxon>
        <taxon>Microbacteriaceae</taxon>
        <taxon>Leucobacter</taxon>
    </lineage>
</organism>
<evidence type="ECO:0000259" key="2">
    <source>
        <dbReference type="PROSITE" id="PS50206"/>
    </source>
</evidence>
<evidence type="ECO:0000256" key="1">
    <source>
        <dbReference type="SAM" id="SignalP"/>
    </source>
</evidence>
<proteinExistence type="predicted"/>
<comment type="caution">
    <text evidence="3">The sequence shown here is derived from an EMBL/GenBank/DDBJ whole genome shotgun (WGS) entry which is preliminary data.</text>
</comment>
<dbReference type="RefSeq" id="WP_236021969.1">
    <property type="nucleotide sequence ID" value="NZ_CAJVAP010000009.1"/>
</dbReference>
<dbReference type="Pfam" id="PF00581">
    <property type="entry name" value="Rhodanese"/>
    <property type="match status" value="1"/>
</dbReference>
<dbReference type="PANTHER" id="PTHR43031">
    <property type="entry name" value="FAD-DEPENDENT OXIDOREDUCTASE"/>
    <property type="match status" value="1"/>
</dbReference>
<sequence length="128" mass="13009">MSRKKFSPLRAAILPAAAAALALGLASCSPAAPASIEVAPDAILLDVRTAAEFAEGHLDGAEQLDFNGGEVAAAIPGLDPDAEYLVYCRSGNRSGQAIALMEQAGFSKLTNLGSLEQAAAATGIEIVR</sequence>
<dbReference type="CDD" id="cd00158">
    <property type="entry name" value="RHOD"/>
    <property type="match status" value="1"/>
</dbReference>
<dbReference type="PANTHER" id="PTHR43031:SF1">
    <property type="entry name" value="PYRIDINE NUCLEOTIDE-DISULPHIDE OXIDOREDUCTASE"/>
    <property type="match status" value="1"/>
</dbReference>
<dbReference type="AlphaFoldDB" id="A0A916JYN9"/>
<feature type="signal peptide" evidence="1">
    <location>
        <begin position="1"/>
        <end position="31"/>
    </location>
</feature>
<evidence type="ECO:0000313" key="3">
    <source>
        <dbReference type="EMBL" id="CAG7607220.1"/>
    </source>
</evidence>
<feature type="domain" description="Rhodanese" evidence="2">
    <location>
        <begin position="38"/>
        <end position="124"/>
    </location>
</feature>
<feature type="chain" id="PRO_5037916116" description="Rhodanese domain-containing protein" evidence="1">
    <location>
        <begin position="32"/>
        <end position="128"/>
    </location>
</feature>
<dbReference type="SMART" id="SM00450">
    <property type="entry name" value="RHOD"/>
    <property type="match status" value="1"/>
</dbReference>
<protein>
    <recommendedName>
        <fullName evidence="2">Rhodanese domain-containing protein</fullName>
    </recommendedName>
</protein>
<reference evidence="3" key="1">
    <citation type="submission" date="2021-06" db="EMBL/GenBank/DDBJ databases">
        <authorList>
            <person name="Criscuolo A."/>
        </authorList>
    </citation>
    <scope>NUCLEOTIDE SEQUENCE</scope>
    <source>
        <strain evidence="3">CIP111803</strain>
    </source>
</reference>
<dbReference type="InterPro" id="IPR001763">
    <property type="entry name" value="Rhodanese-like_dom"/>
</dbReference>
<dbReference type="PROSITE" id="PS50206">
    <property type="entry name" value="RHODANESE_3"/>
    <property type="match status" value="1"/>
</dbReference>
<keyword evidence="4" id="KW-1185">Reference proteome</keyword>
<dbReference type="Proteomes" id="UP000693892">
    <property type="component" value="Unassembled WGS sequence"/>
</dbReference>
<dbReference type="PROSITE" id="PS51257">
    <property type="entry name" value="PROKAR_LIPOPROTEIN"/>
    <property type="match status" value="1"/>
</dbReference>
<evidence type="ECO:0000313" key="4">
    <source>
        <dbReference type="Proteomes" id="UP000693892"/>
    </source>
</evidence>
<dbReference type="PROSITE" id="PS51318">
    <property type="entry name" value="TAT"/>
    <property type="match status" value="1"/>
</dbReference>
<name>A0A916JYN9_9MICO</name>
<dbReference type="InterPro" id="IPR006311">
    <property type="entry name" value="TAT_signal"/>
</dbReference>
<dbReference type="InterPro" id="IPR050229">
    <property type="entry name" value="GlpE_sulfurtransferase"/>
</dbReference>
<keyword evidence="1" id="KW-0732">Signal</keyword>
<accession>A0A916JYN9</accession>